<accession>A0A1Y3GBT1</accession>
<keyword evidence="3" id="KW-0645">Protease</keyword>
<organism evidence="3 4">
    <name type="scientific">Methanonatronarchaeum thermophilum</name>
    <dbReference type="NCBI Taxonomy" id="1927129"/>
    <lineage>
        <taxon>Archaea</taxon>
        <taxon>Methanobacteriati</taxon>
        <taxon>Methanobacteriota</taxon>
        <taxon>Methanonatronarchaeia</taxon>
        <taxon>Methanonatronarchaeales</taxon>
        <taxon>Methanonatronarchaeaceae</taxon>
        <taxon>Methanonatronarchaeum</taxon>
    </lineage>
</organism>
<keyword evidence="3" id="KW-0378">Hydrolase</keyword>
<feature type="domain" description="N-acetyltransferase" evidence="2">
    <location>
        <begin position="6"/>
        <end position="153"/>
    </location>
</feature>
<keyword evidence="1" id="KW-0812">Transmembrane</keyword>
<evidence type="ECO:0000259" key="2">
    <source>
        <dbReference type="PROSITE" id="PS51186"/>
    </source>
</evidence>
<reference evidence="3 4" key="1">
    <citation type="submission" date="2016-12" db="EMBL/GenBank/DDBJ databases">
        <title>Discovery of methanogenic haloarchaea.</title>
        <authorList>
            <person name="Sorokin D.Y."/>
            <person name="Makarova K.S."/>
            <person name="Abbas B."/>
            <person name="Ferrer M."/>
            <person name="Golyshin P.N."/>
        </authorList>
    </citation>
    <scope>NUCLEOTIDE SEQUENCE [LARGE SCALE GENOMIC DNA]</scope>
    <source>
        <strain evidence="3">AMET1</strain>
    </source>
</reference>
<dbReference type="Gene3D" id="3.40.630.30">
    <property type="match status" value="1"/>
</dbReference>
<dbReference type="RefSeq" id="WP_086636976.1">
    <property type="nucleotide sequence ID" value="NZ_MRZU01000003.1"/>
</dbReference>
<dbReference type="AlphaFoldDB" id="A0A1Y3GBT1"/>
<feature type="transmembrane region" description="Helical" evidence="1">
    <location>
        <begin position="278"/>
        <end position="296"/>
    </location>
</feature>
<dbReference type="PROSITE" id="PS51186">
    <property type="entry name" value="GNAT"/>
    <property type="match status" value="1"/>
</dbReference>
<dbReference type="CDD" id="cd04301">
    <property type="entry name" value="NAT_SF"/>
    <property type="match status" value="1"/>
</dbReference>
<keyword evidence="4" id="KW-1185">Reference proteome</keyword>
<dbReference type="Proteomes" id="UP000195137">
    <property type="component" value="Unassembled WGS sequence"/>
</dbReference>
<comment type="caution">
    <text evidence="3">The sequence shown here is derived from an EMBL/GenBank/DDBJ whole genome shotgun (WGS) entry which is preliminary data.</text>
</comment>
<protein>
    <submittedName>
        <fullName evidence="3">Zn-dependent protease</fullName>
    </submittedName>
</protein>
<dbReference type="GO" id="GO:0016747">
    <property type="term" value="F:acyltransferase activity, transferring groups other than amino-acyl groups"/>
    <property type="evidence" value="ECO:0007669"/>
    <property type="project" value="InterPro"/>
</dbReference>
<feature type="transmembrane region" description="Helical" evidence="1">
    <location>
        <begin position="177"/>
        <end position="194"/>
    </location>
</feature>
<feature type="transmembrane region" description="Helical" evidence="1">
    <location>
        <begin position="342"/>
        <end position="359"/>
    </location>
</feature>
<feature type="transmembrane region" description="Helical" evidence="1">
    <location>
        <begin position="140"/>
        <end position="157"/>
    </location>
</feature>
<evidence type="ECO:0000256" key="1">
    <source>
        <dbReference type="SAM" id="Phobius"/>
    </source>
</evidence>
<feature type="transmembrane region" description="Helical" evidence="1">
    <location>
        <begin position="201"/>
        <end position="219"/>
    </location>
</feature>
<dbReference type="GO" id="GO:0006508">
    <property type="term" value="P:proteolysis"/>
    <property type="evidence" value="ECO:0007669"/>
    <property type="project" value="UniProtKB-KW"/>
</dbReference>
<proteinExistence type="predicted"/>
<gene>
    <name evidence="3" type="ORF">AMET1_0573</name>
</gene>
<keyword evidence="1" id="KW-0472">Membrane</keyword>
<dbReference type="InterPro" id="IPR016181">
    <property type="entry name" value="Acyl_CoA_acyltransferase"/>
</dbReference>
<dbReference type="SUPFAM" id="SSF55729">
    <property type="entry name" value="Acyl-CoA N-acyltransferases (Nat)"/>
    <property type="match status" value="1"/>
</dbReference>
<evidence type="ECO:0000313" key="4">
    <source>
        <dbReference type="Proteomes" id="UP000195137"/>
    </source>
</evidence>
<dbReference type="EMBL" id="MRZU01000003">
    <property type="protein sequence ID" value="OUJ18922.1"/>
    <property type="molecule type" value="Genomic_DNA"/>
</dbReference>
<dbReference type="InterPro" id="IPR000182">
    <property type="entry name" value="GNAT_dom"/>
</dbReference>
<dbReference type="OrthoDB" id="156446at2157"/>
<evidence type="ECO:0000313" key="3">
    <source>
        <dbReference type="EMBL" id="OUJ18922.1"/>
    </source>
</evidence>
<feature type="transmembrane region" description="Helical" evidence="1">
    <location>
        <begin position="308"/>
        <end position="330"/>
    </location>
</feature>
<dbReference type="GO" id="GO:0008233">
    <property type="term" value="F:peptidase activity"/>
    <property type="evidence" value="ECO:0007669"/>
    <property type="project" value="UniProtKB-KW"/>
</dbReference>
<dbReference type="Pfam" id="PF00583">
    <property type="entry name" value="Acetyltransf_1"/>
    <property type="match status" value="1"/>
</dbReference>
<name>A0A1Y3GBT1_9EURY</name>
<feature type="transmembrane region" description="Helical" evidence="1">
    <location>
        <begin position="239"/>
        <end position="257"/>
    </location>
</feature>
<keyword evidence="1" id="KW-1133">Transmembrane helix</keyword>
<sequence>MVSENLKIREMEDGEKSRVLRIARKTIPFFYYLFTKYNLYSSDPIIIVALKKDEIVGASIFDTIEQGNRKIGQIDYIFVDPSIQGEGVGSRLFEKTEEFFISLEVDEIFSDVEGYNSPSWKIHEQKGYSRLRLSEQIKLWGYRTPLIWFLTFYFLALGHNLLWKGLNVEKPERNTNFLEPISIVLIIALIGTLGINGFLNFSIWVLAILVLNILVYEGISWVTGKNLGYKPEFRSWENGITLSLIIGFFGGFAPVYGSTYLSEKGFNHHKNPEVMGKMTAMSILAGLSLTTGFMIASQLTNIQILETATIISLIFYIFQSILIFAPFGVLKGRQLYRWSPKIWFIFMAAGIALTTILIIQ</sequence>